<feature type="region of interest" description="Disordered" evidence="5">
    <location>
        <begin position="2813"/>
        <end position="2871"/>
    </location>
</feature>
<feature type="compositionally biased region" description="Pro residues" evidence="5">
    <location>
        <begin position="697"/>
        <end position="717"/>
    </location>
</feature>
<feature type="compositionally biased region" description="Basic and acidic residues" evidence="5">
    <location>
        <begin position="1061"/>
        <end position="1088"/>
    </location>
</feature>
<feature type="compositionally biased region" description="Low complexity" evidence="5">
    <location>
        <begin position="2265"/>
        <end position="2278"/>
    </location>
</feature>
<feature type="compositionally biased region" description="Basic and acidic residues" evidence="5">
    <location>
        <begin position="412"/>
        <end position="464"/>
    </location>
</feature>
<feature type="compositionally biased region" description="Basic and acidic residues" evidence="5">
    <location>
        <begin position="3650"/>
        <end position="3668"/>
    </location>
</feature>
<feature type="region of interest" description="Disordered" evidence="5">
    <location>
        <begin position="3594"/>
        <end position="3668"/>
    </location>
</feature>
<comment type="subcellular location">
    <subcellularLocation>
        <location evidence="1">Endomembrane system</location>
    </subcellularLocation>
</comment>
<feature type="compositionally biased region" description="Polar residues" evidence="5">
    <location>
        <begin position="1830"/>
        <end position="1848"/>
    </location>
</feature>
<feature type="compositionally biased region" description="Basic and acidic residues" evidence="5">
    <location>
        <begin position="100"/>
        <end position="112"/>
    </location>
</feature>
<feature type="region of interest" description="Disordered" evidence="5">
    <location>
        <begin position="3320"/>
        <end position="3542"/>
    </location>
</feature>
<feature type="compositionally biased region" description="Gly residues" evidence="5">
    <location>
        <begin position="1900"/>
        <end position="1909"/>
    </location>
</feature>
<feature type="compositionally biased region" description="Basic and acidic residues" evidence="5">
    <location>
        <begin position="3616"/>
        <end position="3629"/>
    </location>
</feature>
<feature type="compositionally biased region" description="Basic and acidic residues" evidence="5">
    <location>
        <begin position="1203"/>
        <end position="1215"/>
    </location>
</feature>
<dbReference type="InterPro" id="IPR012919">
    <property type="entry name" value="SUN_dom"/>
</dbReference>
<sequence>MSRSSARLPFFPSSPCPSCPVSDSPSASSFPSFSSGRLSRALPASSRSLSPLQFASSSSVPSSFSSSFNFFSSPEPKHFPPAFQKSRSGHVPRFSAPANRRRDPLRARRGETGKSAWTIGRRGRNKTGKRLKETSGALFPGSQEPTFPASTVETTAARNARLCGSPTPFSPLSSPNRSHSSPGSCACPPHCVPRSSVVPDSSSVPPSFPPASSLFVPPDVDRLRRASLPSVNPRSQSRFARSKRVPRSSFVWFPSFLVCTFLLFLSAPSTRVPLLSPGRLCPVQAASPLEPKEAQAPSSSPTAVEATASPAEGDTPQALHVSPAVATERTRDGTFPSFSGGQEIGSEEGEEAETESLDTGEKGNAKPIQGQTSAIHLGMKAKPSQETRDASPSLGAGDGAFSHSFPAQTGDRPGERNVKENEGETGGRKEDGRSVNADDRMQKGEIHEKTAGSEDRQQKKKEANEEGDSEGFDGGKAGQGGGDGNVSSSSASREANGEGGHEQDGSIGAAEFNGVGDRVKADAPTEPAGHARGEGRHGWQAETQGEETEKETEPQYGNDGERVEEEEVVSISSPSLEHQHEARDGEREETDGVQISEVSLKESETQQSEKAEGQLLGHTAGRGSVRERFSSPVSAIQEPGEARRETGPQDTEQANKEETACEVVNALLSAVSPSPSSPYSSSSSPSSLSFSLSSSPSPSPSSSPSPSPSSSPSPSPSSPASSSPAFSSRGTIREGNATRSFSHSPWPSAPSSSVSALGCQPADVCFVSFHGVFSLSSPCSLRDVAAAHEQPEGEPAERRQAYERRQKGEEGREEGRGARKIFSRALGLISSLTNLLSAGRSSLAASPSPPSPAGSSASPSSTRAPEASLSSVASPFSPRLPCSLPDVGAGASPAAPRCSCDPAPGRIPQRSPVDSQSHQGACSLSSPFLCADTRTSTAGVGDSLQATAASRAFFLPGRPLTTELRCCRDAADSRPVSACASPFVCLPVPRSPVREREIDACPVFASGSQALFGSASSCAAPSEQREEEERRIGEGGLVSECSSFRSDSSFPCSRLADSFARDGEKNSAPRTVEADAKGTEDPSRRSPSDHATAGVSPAGECRRRRGADFSFFSACMCDTSEEGGAQNGDSCRLAGIASRDAEPQREATECAEGDGEMEGRGGRKRTPEERGGNEGDRFPVQARRGRGGLDWALTSSTPSTQEQMRDSPQDGKEAVGENEEDGSRASQGREAVATEGCGESVRGEAAGAENATTQGGDSVPGEEGGTQLHEVVAGEKWKSVRGLWSPSALLLRRCLPLSVRRLVLAPLKALRRRMQRPLRFPLSRGLAGAGAPREPQRGDGSQPLRETGEELEKAEEDQETPAASPGDSDTGPEGQLEGDGESAGESADASGGEGTFPKPAAPRLDSAGASLSDTRSEAENAPESEAVPRSRPTPCASAACAPEVRSRPAKAELSLNGRPFLRGRAYEAEAQKLKFDFASVDAGARIVASSRGVTNIKSVQRNDLDSYMLVPCQLQPKFFVISFTEPIHVEQVAVASMEIYASAFRHIQLLGSDVYPTKQWRLLANLETNPREAQEIFDVKRECAALHGGQACWAKYLKVRLLSYHVVEAQYYYCSLTSFHVFGSTGFQMLESHIHNEGSPDAEASHGAAEAEGGDSGDSGDSGDAGSSGEARGGEGREGGGVGASSSGERQTEAGGRSRDAEKEPDDGHGEGADEERGRGESGEGFMRTRDGVAGNEGDREEKRRGSGDEGGRIGTSSEDLETGIAAASPELLRDRGEAAPSPQERKPTPEEDDEVEEERSRGWAEQTPHGREKVDSSSAAAEVLGSAETGLSPSAASRPSVLSPTSVEEQEADAPKTPKATQEEAPSVGRAEGIYSQGQGKNGEEEAGAVRRLPDSQGGDMGGEGGNEGTRSEASGKAGNRPSSGDMRAEREEEVEGERGHRREQDGEGTEGREREPSRKQDQEEHVNKERRRPSFSPASPEEGTSGASRTGTEASAPPSSSTAEFSPAAASEEQREAERTAHSGPYLGHLGTVDKKDGKQDEKEPGPVGIDGHRQSETRGSGAGAHEETADARRDKGEQRGHERGEEQRPADQMHADPLGPSHAPKTPEPRAVPCSNCEEEQSSRPRAPRASAGADRGGDQGSRLRSETPRADEGTPASRKKPSPAPPPSPQGLAARESEAETEREGLLRQLHRWRGIARLPLLFSPSPSFPLGGTGGGPAGGASLLRSVLNYFFPSWNPVPPSRASSVVYESHSLSPSFSLFSSVPSFSSPVSPLKRPERPLDGDRQEAQEWRTRAQRAHEGDRGGTGSKDGESPGRPPGAANWESPDRVVAHPEGGNGEELAEGGSSPQRRSEATAKHGSEGEDGVPRCEEDSKRGQRACGTRSPSSHTPRMPPPRGAAVSADPKEPRPRPSGPFPGLERLFSRRRPSPFRPDPRLPRSPAPSPRGAAPEERRSTVEPLSPSASSFPSPSARSTFPASSFPFPAFLPQNTILEDLLAWADRGGGAQGLAAGEHVPGASGTGDNFEGTASFLASSSLSPILPLLAQRRNGEAPSDARDGAKALAPVVAATFAPERSAAAKLASEADTASLATRGSALSQQQQQDLLQLLLQNLPVAAATASASLFPSGFPASRGVVESLAADLSAPSPAPASQSKSGASGSVSTSSSSAPKGAAKTAAASASQGGDKSSSSSAPKESAPAASVSSPKGSGHVLLTLVDRMKAAESQGAHLKEKLNEVVLSLHSNQQQTLQQAVLLQLLLELVSFLYMRLSKFDVIVPRLPFLLDFSDSGAAAAASFAAKRTTALKSVSSASGAVVGDGDTPAGQTDTGPQQRACSGNARDFSQAKKTPGLDSDLLSFKGEGPSDGGGRDFFASVSSLFGGNEEADAARPSPCGGRRRWGQRKGTRPWSPKKRVRTTRKEGARCGGTRNGEGREESGGENACVEMDAESKTKDCVGFEEGEGDSTFGSDESEESFSTTALRFLTSYLVTAFSYLAILTEEACFVVVAPMLDAFASSASTPQSLSTSQGRSFCLHMTETVTRFLGAAATLHQNISSSLIECWRQAIKWDHAGGLSPGDGDPTEKGPNPLSLFLLLLFLHLAYGVFILRLFSKRTNEAAARAEAAVRECEALRLSLASLLRAPTGPEGHLGRGVTAGSLEMESSGRNTGQSSLRQETGGEPGRFAGQENGAVERALGLGDRKDAENAEKRGIVEGEAEERTPLKTETLPALAASDRPQEDHVSRSHPVSARRESRGYERFRLASLALKRDTMKWERHRNDALEQRRQSFDLSYAAGSARSSLIHPLWQRKEKLTLVPLKNFPASPPVDGEKDPEPGVADLRQQRRTPARPSPGVDLSPAVPFEDQRNLSRRSGSSCSSRSGGAASFGDGRAWAPGGTEGRVAGPSSVSHGSQAPGNGTRLPLSDATHRDATWREDAAVASPSEVKSGRVASLSSRESWTGSVHSSVRVSPSPALPFFKHKRRTNTSGNLDGSRQSGWGLRAAWSPAEGSRGGDRGGTEEKKGEERKASHRKTYGGQSHGNRKAFKLQRHTVKGLSGSCGCVAAPGATGLSLVSSDFAAEVSPAGGSLQAVAEATPAGEATRPVPVGSLCAAPPGDDAARRGDTGADRTAGRVQPAWGVRGVAKSANSESSDPRSEVKTERAEHANGLL</sequence>
<feature type="compositionally biased region" description="Low complexity" evidence="5">
    <location>
        <begin position="3370"/>
        <end position="3391"/>
    </location>
</feature>
<feature type="compositionally biased region" description="Polar residues" evidence="5">
    <location>
        <begin position="3451"/>
        <end position="3460"/>
    </location>
</feature>
<dbReference type="GO" id="GO:0016020">
    <property type="term" value="C:membrane"/>
    <property type="evidence" value="ECO:0007669"/>
    <property type="project" value="InterPro"/>
</dbReference>
<feature type="compositionally biased region" description="Polar residues" evidence="5">
    <location>
        <begin position="2825"/>
        <end position="2837"/>
    </location>
</feature>
<feature type="compositionally biased region" description="Basic and acidic residues" evidence="5">
    <location>
        <begin position="599"/>
        <end position="612"/>
    </location>
</feature>
<dbReference type="PANTHER" id="PTHR12953">
    <property type="entry name" value="MEMBRANE PROTEIN CH1 RELATED"/>
    <property type="match status" value="1"/>
</dbReference>
<feature type="region of interest" description="Disordered" evidence="5">
    <location>
        <begin position="2265"/>
        <end position="2483"/>
    </location>
</feature>
<feature type="region of interest" description="Disordered" evidence="5">
    <location>
        <begin position="291"/>
        <end position="757"/>
    </location>
</feature>
<feature type="compositionally biased region" description="Basic and acidic residues" evidence="5">
    <location>
        <begin position="2067"/>
        <end position="2097"/>
    </location>
</feature>
<feature type="region of interest" description="Disordered" evidence="5">
    <location>
        <begin position="2647"/>
        <end position="2711"/>
    </location>
</feature>
<evidence type="ECO:0000256" key="4">
    <source>
        <dbReference type="ARBA" id="ARBA00023136"/>
    </source>
</evidence>
<feature type="region of interest" description="Disordered" evidence="5">
    <location>
        <begin position="1061"/>
        <end position="1100"/>
    </location>
</feature>
<feature type="compositionally biased region" description="Basic and acidic residues" evidence="5">
    <location>
        <begin position="2034"/>
        <end position="2059"/>
    </location>
</feature>
<feature type="compositionally biased region" description="Low complexity" evidence="5">
    <location>
        <begin position="1995"/>
        <end position="2013"/>
    </location>
</feature>
<feature type="compositionally biased region" description="Basic and acidic residues" evidence="5">
    <location>
        <begin position="1799"/>
        <end position="1816"/>
    </location>
</feature>
<feature type="region of interest" description="Disordered" evidence="5">
    <location>
        <begin position="1636"/>
        <end position="2189"/>
    </location>
</feature>
<dbReference type="GO" id="GO:0034975">
    <property type="term" value="P:protein folding in endoplasmic reticulum"/>
    <property type="evidence" value="ECO:0007669"/>
    <property type="project" value="TreeGrafter"/>
</dbReference>
<evidence type="ECO:0000256" key="6">
    <source>
        <dbReference type="SAM" id="Phobius"/>
    </source>
</evidence>
<feature type="region of interest" description="Disordered" evidence="5">
    <location>
        <begin position="3159"/>
        <end position="3253"/>
    </location>
</feature>
<proteinExistence type="predicted"/>
<evidence type="ECO:0000256" key="5">
    <source>
        <dbReference type="SAM" id="MobiDB-lite"/>
    </source>
</evidence>
<feature type="region of interest" description="Disordered" evidence="5">
    <location>
        <begin position="1"/>
        <end position="38"/>
    </location>
</feature>
<feature type="compositionally biased region" description="Basic residues" evidence="5">
    <location>
        <begin position="2897"/>
        <end position="2918"/>
    </location>
</feature>
<feature type="compositionally biased region" description="Low complexity" evidence="5">
    <location>
        <begin position="2127"/>
        <end position="2137"/>
    </location>
</feature>
<feature type="region of interest" description="Disordered" evidence="5">
    <location>
        <begin position="841"/>
        <end position="875"/>
    </location>
</feature>
<reference evidence="8" key="1">
    <citation type="journal article" date="2015" name="PLoS ONE">
        <title>Comprehensive Evaluation of Toxoplasma gondii VEG and Neospora caninum LIV Genomes with Tachyzoite Stage Transcriptome and Proteome Defines Novel Transcript Features.</title>
        <authorList>
            <person name="Ramaprasad A."/>
            <person name="Mourier T."/>
            <person name="Naeem R."/>
            <person name="Malas T.B."/>
            <person name="Moussa E."/>
            <person name="Panigrahi A."/>
            <person name="Vermont S.J."/>
            <person name="Otto T.D."/>
            <person name="Wastling J."/>
            <person name="Pain A."/>
        </authorList>
    </citation>
    <scope>NUCLEOTIDE SEQUENCE</scope>
    <source>
        <strain evidence="8">Liverpool</strain>
    </source>
</reference>
<feature type="compositionally biased region" description="Low complexity" evidence="5">
    <location>
        <begin position="718"/>
        <end position="728"/>
    </location>
</feature>
<feature type="compositionally biased region" description="Basic and acidic residues" evidence="5">
    <location>
        <begin position="2014"/>
        <end position="2023"/>
    </location>
</feature>
<organism evidence="8">
    <name type="scientific">Neospora caninum (strain Liverpool)</name>
    <dbReference type="NCBI Taxonomy" id="572307"/>
    <lineage>
        <taxon>Eukaryota</taxon>
        <taxon>Sar</taxon>
        <taxon>Alveolata</taxon>
        <taxon>Apicomplexa</taxon>
        <taxon>Conoidasida</taxon>
        <taxon>Coccidia</taxon>
        <taxon>Eucoccidiorida</taxon>
        <taxon>Eimeriorina</taxon>
        <taxon>Sarcocystidae</taxon>
        <taxon>Neospora</taxon>
    </lineage>
</organism>
<feature type="compositionally biased region" description="Basic and acidic residues" evidence="5">
    <location>
        <begin position="1928"/>
        <end position="1969"/>
    </location>
</feature>
<feature type="compositionally biased region" description="Basic and acidic residues" evidence="5">
    <location>
        <begin position="1690"/>
        <end position="1752"/>
    </location>
</feature>
<feature type="compositionally biased region" description="Basic and acidic residues" evidence="5">
    <location>
        <begin position="2139"/>
        <end position="2156"/>
    </location>
</feature>
<accession>A0A0F7UHY3</accession>
<feature type="compositionally biased region" description="Basic and acidic residues" evidence="5">
    <location>
        <begin position="3510"/>
        <end position="3526"/>
    </location>
</feature>
<feature type="compositionally biased region" description="Basic and acidic residues" evidence="5">
    <location>
        <begin position="2279"/>
        <end position="2317"/>
    </location>
</feature>
<feature type="compositionally biased region" description="Basic and acidic residues" evidence="5">
    <location>
        <begin position="3425"/>
        <end position="3436"/>
    </location>
</feature>
<evidence type="ECO:0000313" key="8">
    <source>
        <dbReference type="EMBL" id="CEL69599.1"/>
    </source>
</evidence>
<feature type="compositionally biased region" description="Basic and acidic residues" evidence="5">
    <location>
        <begin position="1772"/>
        <end position="1790"/>
    </location>
</feature>
<feature type="compositionally biased region" description="Low complexity" evidence="5">
    <location>
        <begin position="3461"/>
        <end position="3471"/>
    </location>
</feature>
<protein>
    <submittedName>
        <fullName evidence="8">Sad1 / UNC family C-terminal protein</fullName>
    </submittedName>
</protein>
<feature type="compositionally biased region" description="Polar residues" evidence="5">
    <location>
        <begin position="3484"/>
        <end position="3495"/>
    </location>
</feature>
<keyword evidence="3 6" id="KW-1133">Transmembrane helix</keyword>
<gene>
    <name evidence="8" type="ORF">BN1204_053020</name>
</gene>
<dbReference type="GO" id="GO:0005737">
    <property type="term" value="C:cytoplasm"/>
    <property type="evidence" value="ECO:0007669"/>
    <property type="project" value="TreeGrafter"/>
</dbReference>
<feature type="compositionally biased region" description="Basic and acidic residues" evidence="5">
    <location>
        <begin position="2354"/>
        <end position="2379"/>
    </location>
</feature>
<feature type="compositionally biased region" description="Basic and acidic residues" evidence="5">
    <location>
        <begin position="577"/>
        <end position="586"/>
    </location>
</feature>
<dbReference type="PANTHER" id="PTHR12953:SF0">
    <property type="entry name" value="SUN DOMAIN-CONTAINING OSSIFICATION FACTOR"/>
    <property type="match status" value="1"/>
</dbReference>
<dbReference type="PROSITE" id="PS51469">
    <property type="entry name" value="SUN"/>
    <property type="match status" value="1"/>
</dbReference>
<evidence type="ECO:0000259" key="7">
    <source>
        <dbReference type="PROSITE" id="PS51469"/>
    </source>
</evidence>
<feature type="compositionally biased region" description="Basic and acidic residues" evidence="5">
    <location>
        <begin position="3199"/>
        <end position="3223"/>
    </location>
</feature>
<feature type="compositionally biased region" description="Low complexity" evidence="5">
    <location>
        <begin position="19"/>
        <end position="38"/>
    </location>
</feature>
<feature type="compositionally biased region" description="Low complexity" evidence="5">
    <location>
        <begin position="740"/>
        <end position="755"/>
    </location>
</feature>
<feature type="compositionally biased region" description="Gly residues" evidence="5">
    <location>
        <begin position="472"/>
        <end position="484"/>
    </location>
</feature>
<feature type="region of interest" description="Disordered" evidence="5">
    <location>
        <begin position="2884"/>
        <end position="2943"/>
    </location>
</feature>
<feature type="compositionally biased region" description="Low complexity" evidence="5">
    <location>
        <begin position="2462"/>
        <end position="2483"/>
    </location>
</feature>
<feature type="transmembrane region" description="Helical" evidence="6">
    <location>
        <begin position="250"/>
        <end position="267"/>
    </location>
</feature>
<feature type="compositionally biased region" description="Basic and acidic residues" evidence="5">
    <location>
        <begin position="1157"/>
        <end position="1177"/>
    </location>
</feature>
<feature type="compositionally biased region" description="Low complexity" evidence="5">
    <location>
        <begin position="1641"/>
        <end position="1651"/>
    </location>
</feature>
<evidence type="ECO:0000256" key="1">
    <source>
        <dbReference type="ARBA" id="ARBA00004308"/>
    </source>
</evidence>
<feature type="compositionally biased region" description="Polar residues" evidence="5">
    <location>
        <begin position="3405"/>
        <end position="3415"/>
    </location>
</feature>
<feature type="region of interest" description="Disordered" evidence="5">
    <location>
        <begin position="79"/>
        <end position="114"/>
    </location>
</feature>
<feature type="region of interest" description="Disordered" evidence="5">
    <location>
        <begin position="1137"/>
        <end position="1267"/>
    </location>
</feature>
<feature type="compositionally biased region" description="Basic and acidic residues" evidence="5">
    <location>
        <begin position="517"/>
        <end position="539"/>
    </location>
</feature>
<feature type="compositionally biased region" description="Basic and acidic residues" evidence="5">
    <location>
        <begin position="2179"/>
        <end position="2189"/>
    </location>
</feature>
<keyword evidence="2 6" id="KW-0812">Transmembrane</keyword>
<feature type="region of interest" description="Disordered" evidence="5">
    <location>
        <begin position="786"/>
        <end position="817"/>
    </location>
</feature>
<feature type="compositionally biased region" description="Acidic residues" evidence="5">
    <location>
        <begin position="345"/>
        <end position="358"/>
    </location>
</feature>
<feature type="compositionally biased region" description="Basic and acidic residues" evidence="5">
    <location>
        <begin position="1883"/>
        <end position="1895"/>
    </location>
</feature>
<feature type="compositionally biased region" description="Low complexity" evidence="5">
    <location>
        <begin position="672"/>
        <end position="696"/>
    </location>
</feature>
<feature type="compositionally biased region" description="Polar residues" evidence="5">
    <location>
        <begin position="1193"/>
        <end position="1202"/>
    </location>
</feature>
<dbReference type="EMBL" id="LN714485">
    <property type="protein sequence ID" value="CEL69599.1"/>
    <property type="molecule type" value="Genomic_DNA"/>
</dbReference>
<dbReference type="Pfam" id="PF07738">
    <property type="entry name" value="Sad1_UNC"/>
    <property type="match status" value="1"/>
</dbReference>
<keyword evidence="4 6" id="KW-0472">Membrane</keyword>
<feature type="compositionally biased region" description="Basic and acidic residues" evidence="5">
    <location>
        <begin position="495"/>
        <end position="504"/>
    </location>
</feature>
<feature type="compositionally biased region" description="Low complexity" evidence="5">
    <location>
        <begin position="853"/>
        <end position="868"/>
    </location>
</feature>
<feature type="compositionally biased region" description="Basic and acidic residues" evidence="5">
    <location>
        <begin position="1139"/>
        <end position="1148"/>
    </location>
</feature>
<evidence type="ECO:0000256" key="3">
    <source>
        <dbReference type="ARBA" id="ARBA00022989"/>
    </source>
</evidence>
<feature type="compositionally biased region" description="Low complexity" evidence="5">
    <location>
        <begin position="2813"/>
        <end position="2822"/>
    </location>
</feature>
<feature type="region of interest" description="Disordered" evidence="5">
    <location>
        <begin position="1321"/>
        <end position="1448"/>
    </location>
</feature>
<feature type="compositionally biased region" description="Basic and acidic residues" evidence="5">
    <location>
        <begin position="640"/>
        <end position="659"/>
    </location>
</feature>
<name>A0A0F7UHY3_NEOCL</name>
<feature type="domain" description="SUN" evidence="7">
    <location>
        <begin position="1448"/>
        <end position="1626"/>
    </location>
</feature>
<dbReference type="InterPro" id="IPR045120">
    <property type="entry name" value="Suco/Slp1-like"/>
</dbReference>
<feature type="compositionally biased region" description="Polar residues" evidence="5">
    <location>
        <begin position="3164"/>
        <end position="3175"/>
    </location>
</feature>
<evidence type="ECO:0000256" key="2">
    <source>
        <dbReference type="ARBA" id="ARBA00022692"/>
    </source>
</evidence>
<dbReference type="GO" id="GO:0012505">
    <property type="term" value="C:endomembrane system"/>
    <property type="evidence" value="ECO:0007669"/>
    <property type="project" value="UniProtKB-SubCell"/>
</dbReference>